<proteinExistence type="predicted"/>
<protein>
    <submittedName>
        <fullName evidence="1">Uncharacterized protein</fullName>
    </submittedName>
</protein>
<reference evidence="1 2" key="1">
    <citation type="journal article" date="2014" name="BMC Genomics">
        <title>Comparative genome sequencing reveals chemotype-specific gene clusters in the toxigenic black mold Stachybotrys.</title>
        <authorList>
            <person name="Semeiks J."/>
            <person name="Borek D."/>
            <person name="Otwinowski Z."/>
            <person name="Grishin N.V."/>
        </authorList>
    </citation>
    <scope>NUCLEOTIDE SEQUENCE [LARGE SCALE GENOMIC DNA]</scope>
    <source>
        <strain evidence="2">CBS 109288 / IBT 7711</strain>
    </source>
</reference>
<dbReference type="SUPFAM" id="SSF48403">
    <property type="entry name" value="Ankyrin repeat"/>
    <property type="match status" value="1"/>
</dbReference>
<dbReference type="HOGENOM" id="CLU_2456237_0_0_1"/>
<dbReference type="EMBL" id="KL647604">
    <property type="protein sequence ID" value="KEY74396.1"/>
    <property type="molecule type" value="Genomic_DNA"/>
</dbReference>
<evidence type="ECO:0000313" key="2">
    <source>
        <dbReference type="Proteomes" id="UP000028045"/>
    </source>
</evidence>
<name>A0A084BA17_STACB</name>
<dbReference type="Gene3D" id="1.25.40.20">
    <property type="entry name" value="Ankyrin repeat-containing domain"/>
    <property type="match status" value="1"/>
</dbReference>
<sequence length="89" mass="10044">MLLDFSADLRIPDGKRWTPLHSLFERKSTIVDEGTVQGPSHDLSRLLLSMHSVDGNTRDAGGSTPIFDYILSFHMVAWEKDTSLTFAFF</sequence>
<accession>A0A084BA17</accession>
<keyword evidence="2" id="KW-1185">Reference proteome</keyword>
<organism evidence="1 2">
    <name type="scientific">Stachybotrys chartarum (strain CBS 109288 / IBT 7711)</name>
    <name type="common">Toxic black mold</name>
    <name type="synonym">Stilbospora chartarum</name>
    <dbReference type="NCBI Taxonomy" id="1280523"/>
    <lineage>
        <taxon>Eukaryota</taxon>
        <taxon>Fungi</taxon>
        <taxon>Dikarya</taxon>
        <taxon>Ascomycota</taxon>
        <taxon>Pezizomycotina</taxon>
        <taxon>Sordariomycetes</taxon>
        <taxon>Hypocreomycetidae</taxon>
        <taxon>Hypocreales</taxon>
        <taxon>Stachybotryaceae</taxon>
        <taxon>Stachybotrys</taxon>
    </lineage>
</organism>
<dbReference type="AlphaFoldDB" id="A0A084BA17"/>
<evidence type="ECO:0000313" key="1">
    <source>
        <dbReference type="EMBL" id="KEY74396.1"/>
    </source>
</evidence>
<dbReference type="InterPro" id="IPR036770">
    <property type="entry name" value="Ankyrin_rpt-contain_sf"/>
</dbReference>
<dbReference type="Proteomes" id="UP000028045">
    <property type="component" value="Unassembled WGS sequence"/>
</dbReference>
<gene>
    <name evidence="1" type="ORF">S7711_11137</name>
</gene>